<accession>A0A0B7NFX8</accession>
<organism evidence="1 2">
    <name type="scientific">Parasitella parasitica</name>
    <dbReference type="NCBI Taxonomy" id="35722"/>
    <lineage>
        <taxon>Eukaryota</taxon>
        <taxon>Fungi</taxon>
        <taxon>Fungi incertae sedis</taxon>
        <taxon>Mucoromycota</taxon>
        <taxon>Mucoromycotina</taxon>
        <taxon>Mucoromycetes</taxon>
        <taxon>Mucorales</taxon>
        <taxon>Mucorineae</taxon>
        <taxon>Mucoraceae</taxon>
        <taxon>Parasitella</taxon>
    </lineage>
</organism>
<protein>
    <submittedName>
        <fullName evidence="1">Uncharacterized protein</fullName>
    </submittedName>
</protein>
<dbReference type="AlphaFoldDB" id="A0A0B7NFX8"/>
<reference evidence="1 2" key="1">
    <citation type="submission" date="2014-09" db="EMBL/GenBank/DDBJ databases">
        <authorList>
            <person name="Ellenberger Sabrina"/>
        </authorList>
    </citation>
    <scope>NUCLEOTIDE SEQUENCE [LARGE SCALE GENOMIC DNA]</scope>
    <source>
        <strain evidence="1 2">CBS 412.66</strain>
    </source>
</reference>
<evidence type="ECO:0000313" key="2">
    <source>
        <dbReference type="Proteomes" id="UP000054107"/>
    </source>
</evidence>
<proteinExistence type="predicted"/>
<keyword evidence="2" id="KW-1185">Reference proteome</keyword>
<dbReference type="Proteomes" id="UP000054107">
    <property type="component" value="Unassembled WGS sequence"/>
</dbReference>
<name>A0A0B7NFX8_9FUNG</name>
<evidence type="ECO:0000313" key="1">
    <source>
        <dbReference type="EMBL" id="CEP17416.1"/>
    </source>
</evidence>
<dbReference type="OrthoDB" id="2205523at2759"/>
<sequence>MDCVSILIESPEQLKRPVMLDLRLSAFYASRVIIWGVDPGFTDIYTAADSGDERIRRTSNKEYCHMCGFNLPHATSEQQPTKVG</sequence>
<dbReference type="EMBL" id="LN733663">
    <property type="protein sequence ID" value="CEP17416.1"/>
    <property type="molecule type" value="Genomic_DNA"/>
</dbReference>
<gene>
    <name evidence="1" type="primary">PARPA_11712.1 scaffold 44482</name>
</gene>